<feature type="region of interest" description="Disordered" evidence="1">
    <location>
        <begin position="27"/>
        <end position="55"/>
    </location>
</feature>
<organism evidence="2 3">
    <name type="scientific">Trifolium medium</name>
    <dbReference type="NCBI Taxonomy" id="97028"/>
    <lineage>
        <taxon>Eukaryota</taxon>
        <taxon>Viridiplantae</taxon>
        <taxon>Streptophyta</taxon>
        <taxon>Embryophyta</taxon>
        <taxon>Tracheophyta</taxon>
        <taxon>Spermatophyta</taxon>
        <taxon>Magnoliopsida</taxon>
        <taxon>eudicotyledons</taxon>
        <taxon>Gunneridae</taxon>
        <taxon>Pentapetalae</taxon>
        <taxon>rosids</taxon>
        <taxon>fabids</taxon>
        <taxon>Fabales</taxon>
        <taxon>Fabaceae</taxon>
        <taxon>Papilionoideae</taxon>
        <taxon>50 kb inversion clade</taxon>
        <taxon>NPAAA clade</taxon>
        <taxon>Hologalegina</taxon>
        <taxon>IRL clade</taxon>
        <taxon>Trifolieae</taxon>
        <taxon>Trifolium</taxon>
    </lineage>
</organism>
<protein>
    <submittedName>
        <fullName evidence="2">Uncharacterized protein</fullName>
    </submittedName>
</protein>
<dbReference type="EMBL" id="LXQA010694423">
    <property type="protein sequence ID" value="MCI66379.1"/>
    <property type="molecule type" value="Genomic_DNA"/>
</dbReference>
<evidence type="ECO:0000313" key="2">
    <source>
        <dbReference type="EMBL" id="MCI66379.1"/>
    </source>
</evidence>
<keyword evidence="3" id="KW-1185">Reference proteome</keyword>
<evidence type="ECO:0000313" key="3">
    <source>
        <dbReference type="Proteomes" id="UP000265520"/>
    </source>
</evidence>
<dbReference type="Proteomes" id="UP000265520">
    <property type="component" value="Unassembled WGS sequence"/>
</dbReference>
<evidence type="ECO:0000256" key="1">
    <source>
        <dbReference type="SAM" id="MobiDB-lite"/>
    </source>
</evidence>
<feature type="non-terminal residue" evidence="2">
    <location>
        <position position="72"/>
    </location>
</feature>
<sequence length="72" mass="7757">MARCAPMLRKLGKCSANCAPRRKGWRITPASEKESLESLSSARRAGKDGASRQSVGLMHQEGSAIGALRIFI</sequence>
<name>A0A392TZB0_9FABA</name>
<reference evidence="2 3" key="1">
    <citation type="journal article" date="2018" name="Front. Plant Sci.">
        <title>Red Clover (Trifolium pratense) and Zigzag Clover (T. medium) - A Picture of Genomic Similarities and Differences.</title>
        <authorList>
            <person name="Dluhosova J."/>
            <person name="Istvanek J."/>
            <person name="Nedelnik J."/>
            <person name="Repkova J."/>
        </authorList>
    </citation>
    <scope>NUCLEOTIDE SEQUENCE [LARGE SCALE GENOMIC DNA]</scope>
    <source>
        <strain evidence="3">cv. 10/8</strain>
        <tissue evidence="2">Leaf</tissue>
    </source>
</reference>
<proteinExistence type="predicted"/>
<comment type="caution">
    <text evidence="2">The sequence shown here is derived from an EMBL/GenBank/DDBJ whole genome shotgun (WGS) entry which is preliminary data.</text>
</comment>
<accession>A0A392TZB0</accession>
<dbReference type="AlphaFoldDB" id="A0A392TZB0"/>